<proteinExistence type="predicted"/>
<dbReference type="OrthoDB" id="5351532at2"/>
<name>A0A2T0MU73_9ACTN</name>
<comment type="caution">
    <text evidence="1">The sequence shown here is derived from an EMBL/GenBank/DDBJ whole genome shotgun (WGS) entry which is preliminary data.</text>
</comment>
<dbReference type="AlphaFoldDB" id="A0A2T0MU73"/>
<keyword evidence="2" id="KW-1185">Reference proteome</keyword>
<dbReference type="EMBL" id="PVNG01000013">
    <property type="protein sequence ID" value="PRX62242.1"/>
    <property type="molecule type" value="Genomic_DNA"/>
</dbReference>
<dbReference type="Proteomes" id="UP000238312">
    <property type="component" value="Unassembled WGS sequence"/>
</dbReference>
<reference evidence="1 2" key="1">
    <citation type="submission" date="2018-03" db="EMBL/GenBank/DDBJ databases">
        <title>Genomic Encyclopedia of Type Strains, Phase III (KMG-III): the genomes of soil and plant-associated and newly described type strains.</title>
        <authorList>
            <person name="Whitman W."/>
        </authorList>
    </citation>
    <scope>NUCLEOTIDE SEQUENCE [LARGE SCALE GENOMIC DNA]</scope>
    <source>
        <strain evidence="1 2">CGMCC 4.7104</strain>
    </source>
</reference>
<sequence>MIEELIRRAAAGESAAEYELEQLAAETPAALTPHLPDLLAAGSWFSPKLYRTAGDDIQQAVVTMIDEGGSDLNALLLILAHARGPVAENAFRRWRDQPPPGAGELFIGPADYMVEGGWTLEDGRVRDLCGRTAYALRPDPDRTVEPPDQGECPWCRAPLWTVLDVDTGDPRVAEALAHTGWDGRLRIVTCQGCYAYTTLYSTVSPDGRSGLSGHSAAPVRVIDDQSPPMTLRKVPAELLTDPGMSAGGWDMTTPSIGGHPGWIGDAEYPACPACARTMDYIGMEEAQDPEGEPVAEGTTYLFLDASCGLAATIYQQT</sequence>
<gene>
    <name evidence="1" type="ORF">B0I32_113196</name>
</gene>
<organism evidence="1 2">
    <name type="scientific">Nonomuraea fuscirosea</name>
    <dbReference type="NCBI Taxonomy" id="1291556"/>
    <lineage>
        <taxon>Bacteria</taxon>
        <taxon>Bacillati</taxon>
        <taxon>Actinomycetota</taxon>
        <taxon>Actinomycetes</taxon>
        <taxon>Streptosporangiales</taxon>
        <taxon>Streptosporangiaceae</taxon>
        <taxon>Nonomuraea</taxon>
    </lineage>
</organism>
<evidence type="ECO:0000313" key="2">
    <source>
        <dbReference type="Proteomes" id="UP000238312"/>
    </source>
</evidence>
<protein>
    <recommendedName>
        <fullName evidence="3">DUF1963 domain-containing protein</fullName>
    </recommendedName>
</protein>
<accession>A0A2T0MU73</accession>
<dbReference type="RefSeq" id="WP_106245212.1">
    <property type="nucleotide sequence ID" value="NZ_PVNG01000013.1"/>
</dbReference>
<evidence type="ECO:0008006" key="3">
    <source>
        <dbReference type="Google" id="ProtNLM"/>
    </source>
</evidence>
<evidence type="ECO:0000313" key="1">
    <source>
        <dbReference type="EMBL" id="PRX62242.1"/>
    </source>
</evidence>